<dbReference type="SUPFAM" id="SSF46785">
    <property type="entry name" value="Winged helix' DNA-binding domain"/>
    <property type="match status" value="1"/>
</dbReference>
<dbReference type="AlphaFoldDB" id="A0A133KFM9"/>
<dbReference type="Proteomes" id="UP000070383">
    <property type="component" value="Unassembled WGS sequence"/>
</dbReference>
<protein>
    <recommendedName>
        <fullName evidence="3">Transcriptional regulator, GntR family</fullName>
    </recommendedName>
</protein>
<organism evidence="1 2">
    <name type="scientific">Anaerococcus tetradius</name>
    <dbReference type="NCBI Taxonomy" id="33036"/>
    <lineage>
        <taxon>Bacteria</taxon>
        <taxon>Bacillati</taxon>
        <taxon>Bacillota</taxon>
        <taxon>Tissierellia</taxon>
        <taxon>Tissierellales</taxon>
        <taxon>Peptoniphilaceae</taxon>
        <taxon>Anaerococcus</taxon>
    </lineage>
</organism>
<dbReference type="Gene3D" id="1.10.10.10">
    <property type="entry name" value="Winged helix-like DNA-binding domain superfamily/Winged helix DNA-binding domain"/>
    <property type="match status" value="1"/>
</dbReference>
<comment type="caution">
    <text evidence="1">The sequence shown here is derived from an EMBL/GenBank/DDBJ whole genome shotgun (WGS) entry which is preliminary data.</text>
</comment>
<dbReference type="OrthoDB" id="1690861at2"/>
<dbReference type="PATRIC" id="fig|33036.3.peg.811"/>
<dbReference type="EMBL" id="LRPM01000028">
    <property type="protein sequence ID" value="KWZ78330.1"/>
    <property type="molecule type" value="Genomic_DNA"/>
</dbReference>
<reference evidence="2" key="1">
    <citation type="submission" date="2016-01" db="EMBL/GenBank/DDBJ databases">
        <authorList>
            <person name="Mitreva M."/>
            <person name="Pepin K.H."/>
            <person name="Mihindukulasuriya K.A."/>
            <person name="Fulton R."/>
            <person name="Fronick C."/>
            <person name="O'Laughlin M."/>
            <person name="Miner T."/>
            <person name="Herter B."/>
            <person name="Rosa B.A."/>
            <person name="Cordes M."/>
            <person name="Tomlinson C."/>
            <person name="Wollam A."/>
            <person name="Palsikar V.B."/>
            <person name="Mardis E.R."/>
            <person name="Wilson R.K."/>
        </authorList>
    </citation>
    <scope>NUCLEOTIDE SEQUENCE [LARGE SCALE GENOMIC DNA]</scope>
    <source>
        <strain evidence="2">MJR8151</strain>
    </source>
</reference>
<dbReference type="STRING" id="33036.HMPREF3200_00817"/>
<accession>A0A133KFM9</accession>
<name>A0A133KFM9_9FIRM</name>
<proteinExistence type="predicted"/>
<dbReference type="InterPro" id="IPR036388">
    <property type="entry name" value="WH-like_DNA-bd_sf"/>
</dbReference>
<keyword evidence="2" id="KW-1185">Reference proteome</keyword>
<dbReference type="RefSeq" id="WP_060929276.1">
    <property type="nucleotide sequence ID" value="NZ_KQ955270.1"/>
</dbReference>
<evidence type="ECO:0008006" key="3">
    <source>
        <dbReference type="Google" id="ProtNLM"/>
    </source>
</evidence>
<evidence type="ECO:0000313" key="1">
    <source>
        <dbReference type="EMBL" id="KWZ78330.1"/>
    </source>
</evidence>
<evidence type="ECO:0000313" key="2">
    <source>
        <dbReference type="Proteomes" id="UP000070383"/>
    </source>
</evidence>
<dbReference type="InterPro" id="IPR036390">
    <property type="entry name" value="WH_DNA-bd_sf"/>
</dbReference>
<sequence length="116" mass="13766">MIYRSKQEEMRDFLAFEIISGKLKNGDKLYAKKFFTNKFKVNPSYVDEAIEMMLKAGFIEKRLDYYYISFDAQVLARLKDEFANKFINEFLDKMDLLSYDIEDALNLLRLRSMANG</sequence>
<gene>
    <name evidence="1" type="ORF">HMPREF3200_00817</name>
</gene>